<gene>
    <name evidence="1" type="ORF">LIER_33757</name>
</gene>
<keyword evidence="2" id="KW-1185">Reference proteome</keyword>
<dbReference type="InterPro" id="IPR004242">
    <property type="entry name" value="Transposase_21"/>
</dbReference>
<proteinExistence type="predicted"/>
<organism evidence="1 2">
    <name type="scientific">Lithospermum erythrorhizon</name>
    <name type="common">Purple gromwell</name>
    <name type="synonym">Lithospermum officinale var. erythrorhizon</name>
    <dbReference type="NCBI Taxonomy" id="34254"/>
    <lineage>
        <taxon>Eukaryota</taxon>
        <taxon>Viridiplantae</taxon>
        <taxon>Streptophyta</taxon>
        <taxon>Embryophyta</taxon>
        <taxon>Tracheophyta</taxon>
        <taxon>Spermatophyta</taxon>
        <taxon>Magnoliopsida</taxon>
        <taxon>eudicotyledons</taxon>
        <taxon>Gunneridae</taxon>
        <taxon>Pentapetalae</taxon>
        <taxon>asterids</taxon>
        <taxon>lamiids</taxon>
        <taxon>Boraginales</taxon>
        <taxon>Boraginaceae</taxon>
        <taxon>Boraginoideae</taxon>
        <taxon>Lithospermeae</taxon>
        <taxon>Lithospermum</taxon>
    </lineage>
</organism>
<accession>A0AAV3S1B9</accession>
<evidence type="ECO:0000313" key="1">
    <source>
        <dbReference type="EMBL" id="GAA0186469.1"/>
    </source>
</evidence>
<dbReference type="AlphaFoldDB" id="A0AAV3S1B9"/>
<comment type="caution">
    <text evidence="1">The sequence shown here is derived from an EMBL/GenBank/DDBJ whole genome shotgun (WGS) entry which is preliminary data.</text>
</comment>
<protein>
    <submittedName>
        <fullName evidence="1">Uncharacterized protein</fullName>
    </submittedName>
</protein>
<evidence type="ECO:0000313" key="2">
    <source>
        <dbReference type="Proteomes" id="UP001454036"/>
    </source>
</evidence>
<dbReference type="Pfam" id="PF02992">
    <property type="entry name" value="Transposase_21"/>
    <property type="match status" value="1"/>
</dbReference>
<dbReference type="EMBL" id="BAABME010013728">
    <property type="protein sequence ID" value="GAA0186469.1"/>
    <property type="molecule type" value="Genomic_DNA"/>
</dbReference>
<name>A0AAV3S1B9_LITER</name>
<reference evidence="1 2" key="1">
    <citation type="submission" date="2024-01" db="EMBL/GenBank/DDBJ databases">
        <title>The complete chloroplast genome sequence of Lithospermum erythrorhizon: insights into the phylogenetic relationship among Boraginaceae species and the maternal lineages of purple gromwells.</title>
        <authorList>
            <person name="Okada T."/>
            <person name="Watanabe K."/>
        </authorList>
    </citation>
    <scope>NUCLEOTIDE SEQUENCE [LARGE SCALE GENOMIC DNA]</scope>
</reference>
<sequence>MPREFSEPSSRLVEISLPPFLTQSISPFFLKQSWIYRKHKYVLDSKIRPHYTLPSSKYLMWHADDRIKDGMLRHSADARQWKNFDVMYPEFAVEPRNLRYLCDVYLVHEEDNAGSTRNQLPSRYSFTSPHIVAGHTHCLDALQKNEGQDHLVMIPYNIYAMNSYRASKRSSIPCARRLKQNQ</sequence>
<dbReference type="Proteomes" id="UP001454036">
    <property type="component" value="Unassembled WGS sequence"/>
</dbReference>